<dbReference type="InterPro" id="IPR016181">
    <property type="entry name" value="Acyl_CoA_acyltransferase"/>
</dbReference>
<dbReference type="InterPro" id="IPR000182">
    <property type="entry name" value="GNAT_dom"/>
</dbReference>
<feature type="domain" description="N-acetyltransferase" evidence="3">
    <location>
        <begin position="13"/>
        <end position="182"/>
    </location>
</feature>
<proteinExistence type="predicted"/>
<dbReference type="Proteomes" id="UP000249524">
    <property type="component" value="Unassembled WGS sequence"/>
</dbReference>
<dbReference type="GO" id="GO:0016747">
    <property type="term" value="F:acyltransferase activity, transferring groups other than amino-acyl groups"/>
    <property type="evidence" value="ECO:0007669"/>
    <property type="project" value="InterPro"/>
</dbReference>
<dbReference type="EMBL" id="QFYS01000007">
    <property type="protein sequence ID" value="RAK63682.1"/>
    <property type="molecule type" value="Genomic_DNA"/>
</dbReference>
<protein>
    <submittedName>
        <fullName evidence="4">GNAT family N-acetyltransferase</fullName>
    </submittedName>
</protein>
<evidence type="ECO:0000313" key="5">
    <source>
        <dbReference type="Proteomes" id="UP000249524"/>
    </source>
</evidence>
<dbReference type="OrthoDB" id="143110at2"/>
<dbReference type="Gene3D" id="3.40.630.30">
    <property type="match status" value="1"/>
</dbReference>
<gene>
    <name evidence="4" type="ORF">DJ019_15610</name>
</gene>
<dbReference type="RefSeq" id="WP_111276992.1">
    <property type="nucleotide sequence ID" value="NZ_QFYS01000007.1"/>
</dbReference>
<dbReference type="AlphaFoldDB" id="A0A328B8K0"/>
<dbReference type="InterPro" id="IPR050832">
    <property type="entry name" value="Bact_Acetyltransf"/>
</dbReference>
<dbReference type="Pfam" id="PF00583">
    <property type="entry name" value="Acetyltransf_1"/>
    <property type="match status" value="1"/>
</dbReference>
<sequence>MSHPNPNSPPADAAIRRAGPADAEALSALGARTFVETFAHLYDPADLAAYLAEAYGLERTRADLADPAKASWLVESDGVAIGYALAGPCGLPHDEVTPASGELKRIYFLKNHQGGGLGRRLFAEVIDWLQKDGPRDVWIGVWSENYGAQRFYERHGFEKVGEYGFPVGKTVDREFILRRSAESYSLAASQLGEDRHNFA</sequence>
<dbReference type="SUPFAM" id="SSF55729">
    <property type="entry name" value="Acyl-CoA N-acyltransferases (Nat)"/>
    <property type="match status" value="1"/>
</dbReference>
<comment type="caution">
    <text evidence="4">The sequence shown here is derived from an EMBL/GenBank/DDBJ whole genome shotgun (WGS) entry which is preliminary data.</text>
</comment>
<evidence type="ECO:0000313" key="4">
    <source>
        <dbReference type="EMBL" id="RAK63682.1"/>
    </source>
</evidence>
<reference evidence="4 5" key="1">
    <citation type="submission" date="2018-05" db="EMBL/GenBank/DDBJ databases">
        <authorList>
            <person name="Lanie J.A."/>
            <person name="Ng W.-L."/>
            <person name="Kazmierczak K.M."/>
            <person name="Andrzejewski T.M."/>
            <person name="Davidsen T.M."/>
            <person name="Wayne K.J."/>
            <person name="Tettelin H."/>
            <person name="Glass J.I."/>
            <person name="Rusch D."/>
            <person name="Podicherti R."/>
            <person name="Tsui H.-C.T."/>
            <person name="Winkler M.E."/>
        </authorList>
    </citation>
    <scope>NUCLEOTIDE SEQUENCE [LARGE SCALE GENOMIC DNA]</scope>
    <source>
        <strain evidence="4 5">BUT-10</strain>
    </source>
</reference>
<accession>A0A328B8K0</accession>
<keyword evidence="2" id="KW-0012">Acyltransferase</keyword>
<keyword evidence="1 4" id="KW-0808">Transferase</keyword>
<dbReference type="PANTHER" id="PTHR43877">
    <property type="entry name" value="AMINOALKYLPHOSPHONATE N-ACETYLTRANSFERASE-RELATED-RELATED"/>
    <property type="match status" value="1"/>
</dbReference>
<dbReference type="PROSITE" id="PS51186">
    <property type="entry name" value="GNAT"/>
    <property type="match status" value="1"/>
</dbReference>
<keyword evidence="5" id="KW-1185">Reference proteome</keyword>
<evidence type="ECO:0000256" key="1">
    <source>
        <dbReference type="ARBA" id="ARBA00022679"/>
    </source>
</evidence>
<dbReference type="CDD" id="cd04301">
    <property type="entry name" value="NAT_SF"/>
    <property type="match status" value="1"/>
</dbReference>
<organism evidence="4 5">
    <name type="scientific">Phenylobacterium kunshanense</name>
    <dbReference type="NCBI Taxonomy" id="1445034"/>
    <lineage>
        <taxon>Bacteria</taxon>
        <taxon>Pseudomonadati</taxon>
        <taxon>Pseudomonadota</taxon>
        <taxon>Alphaproteobacteria</taxon>
        <taxon>Caulobacterales</taxon>
        <taxon>Caulobacteraceae</taxon>
        <taxon>Phenylobacterium</taxon>
    </lineage>
</organism>
<evidence type="ECO:0000259" key="3">
    <source>
        <dbReference type="PROSITE" id="PS51186"/>
    </source>
</evidence>
<name>A0A328B8K0_9CAUL</name>
<evidence type="ECO:0000256" key="2">
    <source>
        <dbReference type="ARBA" id="ARBA00023315"/>
    </source>
</evidence>